<sequence>MTCREEILEMIEQLMREPGRVTFTAREVAQRMRAAGTSHKELSIRTYVTYWMCAEPDQLSDNRTADLERVSRGQYRLRQLSKA</sequence>
<dbReference type="EMBL" id="BMQO01000019">
    <property type="protein sequence ID" value="GGS36483.1"/>
    <property type="molecule type" value="Genomic_DNA"/>
</dbReference>
<gene>
    <name evidence="2" type="ORF">GCM10008961_30170</name>
</gene>
<dbReference type="RefSeq" id="WP_189103092.1">
    <property type="nucleotide sequence ID" value="NZ_BMQO01000019.1"/>
</dbReference>
<organism evidence="2 3">
    <name type="scientific">Deinococcus knuensis</name>
    <dbReference type="NCBI Taxonomy" id="1837380"/>
    <lineage>
        <taxon>Bacteria</taxon>
        <taxon>Thermotogati</taxon>
        <taxon>Deinococcota</taxon>
        <taxon>Deinococci</taxon>
        <taxon>Deinococcales</taxon>
        <taxon>Deinococcaceae</taxon>
        <taxon>Deinococcus</taxon>
    </lineage>
</organism>
<evidence type="ECO:0000313" key="2">
    <source>
        <dbReference type="EMBL" id="GGS36483.1"/>
    </source>
</evidence>
<proteinExistence type="predicted"/>
<evidence type="ECO:0000259" key="1">
    <source>
        <dbReference type="Pfam" id="PF24706"/>
    </source>
</evidence>
<reference evidence="3" key="1">
    <citation type="journal article" date="2019" name="Int. J. Syst. Evol. Microbiol.">
        <title>The Global Catalogue of Microorganisms (GCM) 10K type strain sequencing project: providing services to taxonomists for standard genome sequencing and annotation.</title>
        <authorList>
            <consortium name="The Broad Institute Genomics Platform"/>
            <consortium name="The Broad Institute Genome Sequencing Center for Infectious Disease"/>
            <person name="Wu L."/>
            <person name="Ma J."/>
        </authorList>
    </citation>
    <scope>NUCLEOTIDE SEQUENCE [LARGE SCALE GENOMIC DNA]</scope>
    <source>
        <strain evidence="3">JCM 31406</strain>
    </source>
</reference>
<comment type="caution">
    <text evidence="2">The sequence shown here is derived from an EMBL/GenBank/DDBJ whole genome shotgun (WGS) entry which is preliminary data.</text>
</comment>
<accession>A0ABQ2SPX4</accession>
<dbReference type="Proteomes" id="UP000620633">
    <property type="component" value="Unassembled WGS sequence"/>
</dbReference>
<feature type="domain" description="DUF7669" evidence="1">
    <location>
        <begin position="8"/>
        <end position="77"/>
    </location>
</feature>
<name>A0ABQ2SPX4_9DEIO</name>
<dbReference type="InterPro" id="IPR056086">
    <property type="entry name" value="DUF7669"/>
</dbReference>
<evidence type="ECO:0000313" key="3">
    <source>
        <dbReference type="Proteomes" id="UP000620633"/>
    </source>
</evidence>
<dbReference type="Pfam" id="PF24706">
    <property type="entry name" value="DUF7669"/>
    <property type="match status" value="1"/>
</dbReference>
<keyword evidence="3" id="KW-1185">Reference proteome</keyword>
<protein>
    <recommendedName>
        <fullName evidence="1">DUF7669 domain-containing protein</fullName>
    </recommendedName>
</protein>